<evidence type="ECO:0000313" key="2">
    <source>
        <dbReference type="EMBL" id="KAL1221600.1"/>
    </source>
</evidence>
<protein>
    <submittedName>
        <fullName evidence="2">F-box protein</fullName>
    </submittedName>
</protein>
<reference evidence="2 3" key="1">
    <citation type="submission" date="2024-04" db="EMBL/GenBank/DDBJ databases">
        <title>Genome assembly C_amara_ONT_v2.</title>
        <authorList>
            <person name="Yant L."/>
            <person name="Moore C."/>
            <person name="Slenker M."/>
        </authorList>
    </citation>
    <scope>NUCLEOTIDE SEQUENCE [LARGE SCALE GENOMIC DNA]</scope>
    <source>
        <tissue evidence="2">Leaf</tissue>
    </source>
</reference>
<sequence length="185" mass="21292">MEIKRRTSSLSGKIREDSKVKTCSNHRNFCSPRSCYCYRVKEEDTSIRVVGSCNGLVCVYDLVHFYLINPATRRTRRLDPPPPPPKGKIVSMGFGRDAETGTYKLVVVYSFNSGDSVEAFVFDLGTNEWRRRYETAGPIPQCLLYITVFSSYRKPRFVNGSLFWSMSRYDKGILVMDLYSHRETP</sequence>
<dbReference type="InterPro" id="IPR006527">
    <property type="entry name" value="F-box-assoc_dom_typ1"/>
</dbReference>
<dbReference type="PANTHER" id="PTHR31672">
    <property type="entry name" value="BNACNNG10540D PROTEIN"/>
    <property type="match status" value="1"/>
</dbReference>
<dbReference type="Pfam" id="PF07734">
    <property type="entry name" value="FBA_1"/>
    <property type="match status" value="1"/>
</dbReference>
<dbReference type="SUPFAM" id="SSF50965">
    <property type="entry name" value="Galactose oxidase, central domain"/>
    <property type="match status" value="1"/>
</dbReference>
<gene>
    <name evidence="2" type="ORF">V5N11_026217</name>
</gene>
<dbReference type="Proteomes" id="UP001558713">
    <property type="component" value="Unassembled WGS sequence"/>
</dbReference>
<dbReference type="AlphaFoldDB" id="A0ABD1BWJ9"/>
<accession>A0ABD1BWJ9</accession>
<dbReference type="InterPro" id="IPR011043">
    <property type="entry name" value="Gal_Oxase/kelch_b-propeller"/>
</dbReference>
<feature type="domain" description="F-box associated beta-propeller type 1" evidence="1">
    <location>
        <begin position="41"/>
        <end position="168"/>
    </location>
</feature>
<comment type="caution">
    <text evidence="2">The sequence shown here is derived from an EMBL/GenBank/DDBJ whole genome shotgun (WGS) entry which is preliminary data.</text>
</comment>
<organism evidence="2 3">
    <name type="scientific">Cardamine amara subsp. amara</name>
    <dbReference type="NCBI Taxonomy" id="228776"/>
    <lineage>
        <taxon>Eukaryota</taxon>
        <taxon>Viridiplantae</taxon>
        <taxon>Streptophyta</taxon>
        <taxon>Embryophyta</taxon>
        <taxon>Tracheophyta</taxon>
        <taxon>Spermatophyta</taxon>
        <taxon>Magnoliopsida</taxon>
        <taxon>eudicotyledons</taxon>
        <taxon>Gunneridae</taxon>
        <taxon>Pentapetalae</taxon>
        <taxon>rosids</taxon>
        <taxon>malvids</taxon>
        <taxon>Brassicales</taxon>
        <taxon>Brassicaceae</taxon>
        <taxon>Cardamineae</taxon>
        <taxon>Cardamine</taxon>
    </lineage>
</organism>
<name>A0ABD1BWJ9_CARAN</name>
<dbReference type="PANTHER" id="PTHR31672:SF13">
    <property type="entry name" value="F-BOX PROTEIN CPR30-LIKE"/>
    <property type="match status" value="1"/>
</dbReference>
<dbReference type="InterPro" id="IPR050796">
    <property type="entry name" value="SCF_F-box_component"/>
</dbReference>
<dbReference type="EMBL" id="JBANAX010000123">
    <property type="protein sequence ID" value="KAL1221600.1"/>
    <property type="molecule type" value="Genomic_DNA"/>
</dbReference>
<evidence type="ECO:0000313" key="3">
    <source>
        <dbReference type="Proteomes" id="UP001558713"/>
    </source>
</evidence>
<dbReference type="NCBIfam" id="TIGR01640">
    <property type="entry name" value="F_box_assoc_1"/>
    <property type="match status" value="1"/>
</dbReference>
<proteinExistence type="predicted"/>
<evidence type="ECO:0000259" key="1">
    <source>
        <dbReference type="Pfam" id="PF07734"/>
    </source>
</evidence>
<dbReference type="InterPro" id="IPR017451">
    <property type="entry name" value="F-box-assoc_interact_dom"/>
</dbReference>
<keyword evidence="3" id="KW-1185">Reference proteome</keyword>